<dbReference type="InterPro" id="IPR006680">
    <property type="entry name" value="Amidohydro-rel"/>
</dbReference>
<dbReference type="InterPro" id="IPR032466">
    <property type="entry name" value="Metal_Hydrolase"/>
</dbReference>
<dbReference type="RefSeq" id="WP_379933790.1">
    <property type="nucleotide sequence ID" value="NZ_JBHTHY010000006.1"/>
</dbReference>
<gene>
    <name evidence="2" type="ORF">ACFQZJ_08350</name>
</gene>
<reference evidence="3" key="1">
    <citation type="journal article" date="2019" name="Int. J. Syst. Evol. Microbiol.">
        <title>The Global Catalogue of Microorganisms (GCM) 10K type strain sequencing project: providing services to taxonomists for standard genome sequencing and annotation.</title>
        <authorList>
            <consortium name="The Broad Institute Genomics Platform"/>
            <consortium name="The Broad Institute Genome Sequencing Center for Infectious Disease"/>
            <person name="Wu L."/>
            <person name="Ma J."/>
        </authorList>
    </citation>
    <scope>NUCLEOTIDE SEQUENCE [LARGE SCALE GENOMIC DNA]</scope>
    <source>
        <strain evidence="3">CCUG 61948</strain>
    </source>
</reference>
<dbReference type="PANTHER" id="PTHR43135">
    <property type="entry name" value="ALPHA-D-RIBOSE 1-METHYLPHOSPHONATE 5-TRIPHOSPHATE DIPHOSPHATASE"/>
    <property type="match status" value="1"/>
</dbReference>
<evidence type="ECO:0000313" key="2">
    <source>
        <dbReference type="EMBL" id="MFD0797468.1"/>
    </source>
</evidence>
<dbReference type="PANTHER" id="PTHR43135:SF3">
    <property type="entry name" value="ALPHA-D-RIBOSE 1-METHYLPHOSPHONATE 5-TRIPHOSPHATE DIPHOSPHATASE"/>
    <property type="match status" value="1"/>
</dbReference>
<feature type="domain" description="Amidohydrolase-related" evidence="1">
    <location>
        <begin position="74"/>
        <end position="449"/>
    </location>
</feature>
<dbReference type="InterPro" id="IPR051781">
    <property type="entry name" value="Metallo-dep_Hydrolase"/>
</dbReference>
<evidence type="ECO:0000313" key="3">
    <source>
        <dbReference type="Proteomes" id="UP001597012"/>
    </source>
</evidence>
<keyword evidence="3" id="KW-1185">Reference proteome</keyword>
<name>A0ABW3B2N3_9FLAO</name>
<dbReference type="Gene3D" id="2.30.40.10">
    <property type="entry name" value="Urease, subunit C, domain 1"/>
    <property type="match status" value="1"/>
</dbReference>
<protein>
    <submittedName>
        <fullName evidence="2">Amidohydrolase family protein</fullName>
    </submittedName>
</protein>
<dbReference type="Proteomes" id="UP001597012">
    <property type="component" value="Unassembled WGS sequence"/>
</dbReference>
<comment type="caution">
    <text evidence="2">The sequence shown here is derived from an EMBL/GenBank/DDBJ whole genome shotgun (WGS) entry which is preliminary data.</text>
</comment>
<organism evidence="2 3">
    <name type="scientific">Maribacter chungangensis</name>
    <dbReference type="NCBI Taxonomy" id="1069117"/>
    <lineage>
        <taxon>Bacteria</taxon>
        <taxon>Pseudomonadati</taxon>
        <taxon>Bacteroidota</taxon>
        <taxon>Flavobacteriia</taxon>
        <taxon>Flavobacteriales</taxon>
        <taxon>Flavobacteriaceae</taxon>
        <taxon>Maribacter</taxon>
    </lineage>
</organism>
<dbReference type="EMBL" id="JBHTHY010000006">
    <property type="protein sequence ID" value="MFD0797468.1"/>
    <property type="molecule type" value="Genomic_DNA"/>
</dbReference>
<dbReference type="InterPro" id="IPR011059">
    <property type="entry name" value="Metal-dep_hydrolase_composite"/>
</dbReference>
<sequence>MCFVFASLVVVGCKVDEKVSYDILLKNGNVIDLETGTIAVQNVLITDGKILKLLPPEDLTTVSAMQTIDATDQFILPGFWDNHVHFRGGDSVIEANKDFLTLFMANGITTVRDAGGDLTTSVMEWKASIASGALLGPTIYTSGPKIDGPNSTWAGSLEVSDITDIEIALDSLESIPVDFIKLYDSRITGEHYLNTLKAAEKRNLISSGHMPFTVTLDETIDAGVDAVEHLYYIMKGCSANEKEITERLAKKEIGFWDAMPLLMESYADTTAQKTFTKLKTNAIYVVPTLHIGEILSYLDEVNHENDPYLSFMDDGIVATYNGRVQRALNASEQQTKDRKALQRFFGELAKSLHDSGVGLLAGSDSGAFNSYTYPGISLHEELAQMVRLGISPLEALKTSAYNGARFLKKDSDYGNIAAGKIADIVILKGNPLQDISQTQNISMVIKQGKAWEQKVLNDKLEALRNNTK</sequence>
<accession>A0ABW3B2N3</accession>
<evidence type="ECO:0000259" key="1">
    <source>
        <dbReference type="Pfam" id="PF01979"/>
    </source>
</evidence>
<proteinExistence type="predicted"/>
<dbReference type="Pfam" id="PF01979">
    <property type="entry name" value="Amidohydro_1"/>
    <property type="match status" value="1"/>
</dbReference>
<dbReference type="Gene3D" id="3.20.20.140">
    <property type="entry name" value="Metal-dependent hydrolases"/>
    <property type="match status" value="1"/>
</dbReference>
<dbReference type="SUPFAM" id="SSF51556">
    <property type="entry name" value="Metallo-dependent hydrolases"/>
    <property type="match status" value="1"/>
</dbReference>
<dbReference type="SUPFAM" id="SSF51338">
    <property type="entry name" value="Composite domain of metallo-dependent hydrolases"/>
    <property type="match status" value="1"/>
</dbReference>